<comment type="caution">
    <text evidence="10">The sequence shown here is derived from an EMBL/GenBank/DDBJ whole genome shotgun (WGS) entry which is preliminary data.</text>
</comment>
<dbReference type="Pfam" id="PF00664">
    <property type="entry name" value="ABC_membrane"/>
    <property type="match status" value="1"/>
</dbReference>
<evidence type="ECO:0000256" key="7">
    <source>
        <dbReference type="SAM" id="Phobius"/>
    </source>
</evidence>
<dbReference type="InterPro" id="IPR003439">
    <property type="entry name" value="ABC_transporter-like_ATP-bd"/>
</dbReference>
<dbReference type="InterPro" id="IPR003593">
    <property type="entry name" value="AAA+_ATPase"/>
</dbReference>
<evidence type="ECO:0008006" key="12">
    <source>
        <dbReference type="Google" id="ProtNLM"/>
    </source>
</evidence>
<dbReference type="GO" id="GO:0005524">
    <property type="term" value="F:ATP binding"/>
    <property type="evidence" value="ECO:0007669"/>
    <property type="project" value="UniProtKB-KW"/>
</dbReference>
<dbReference type="CDD" id="cd07346">
    <property type="entry name" value="ABC_6TM_exporters"/>
    <property type="match status" value="1"/>
</dbReference>
<feature type="transmembrane region" description="Helical" evidence="7">
    <location>
        <begin position="287"/>
        <end position="304"/>
    </location>
</feature>
<evidence type="ECO:0000256" key="5">
    <source>
        <dbReference type="ARBA" id="ARBA00022989"/>
    </source>
</evidence>
<accession>A0A1F6V7E0</accession>
<feature type="transmembrane region" description="Helical" evidence="7">
    <location>
        <begin position="36"/>
        <end position="56"/>
    </location>
</feature>
<gene>
    <name evidence="10" type="ORF">A2647_02890</name>
</gene>
<proteinExistence type="predicted"/>
<dbReference type="SMART" id="SM00382">
    <property type="entry name" value="AAA"/>
    <property type="match status" value="1"/>
</dbReference>
<feature type="domain" description="ABC transporter" evidence="8">
    <location>
        <begin position="354"/>
        <end position="588"/>
    </location>
</feature>
<dbReference type="GO" id="GO:0140359">
    <property type="term" value="F:ABC-type transporter activity"/>
    <property type="evidence" value="ECO:0007669"/>
    <property type="project" value="InterPro"/>
</dbReference>
<evidence type="ECO:0000256" key="4">
    <source>
        <dbReference type="ARBA" id="ARBA00022840"/>
    </source>
</evidence>
<dbReference type="GO" id="GO:0005886">
    <property type="term" value="C:plasma membrane"/>
    <property type="evidence" value="ECO:0007669"/>
    <property type="project" value="UniProtKB-SubCell"/>
</dbReference>
<feature type="transmembrane region" description="Helical" evidence="7">
    <location>
        <begin position="264"/>
        <end position="281"/>
    </location>
</feature>
<feature type="transmembrane region" description="Helical" evidence="7">
    <location>
        <begin position="180"/>
        <end position="197"/>
    </location>
</feature>
<feature type="transmembrane region" description="Helical" evidence="7">
    <location>
        <begin position="76"/>
        <end position="95"/>
    </location>
</feature>
<feature type="transmembrane region" description="Helical" evidence="7">
    <location>
        <begin position="158"/>
        <end position="174"/>
    </location>
</feature>
<dbReference type="InterPro" id="IPR027417">
    <property type="entry name" value="P-loop_NTPase"/>
</dbReference>
<dbReference type="Gene3D" id="1.20.1560.10">
    <property type="entry name" value="ABC transporter type 1, transmembrane domain"/>
    <property type="match status" value="1"/>
</dbReference>
<keyword evidence="5 7" id="KW-1133">Transmembrane helix</keyword>
<keyword evidence="6 7" id="KW-0472">Membrane</keyword>
<dbReference type="PANTHER" id="PTHR24221">
    <property type="entry name" value="ATP-BINDING CASSETTE SUB-FAMILY B"/>
    <property type="match status" value="1"/>
</dbReference>
<evidence type="ECO:0000256" key="2">
    <source>
        <dbReference type="ARBA" id="ARBA00022692"/>
    </source>
</evidence>
<reference evidence="10 11" key="1">
    <citation type="journal article" date="2016" name="Nat. Commun.">
        <title>Thousands of microbial genomes shed light on interconnected biogeochemical processes in an aquifer system.</title>
        <authorList>
            <person name="Anantharaman K."/>
            <person name="Brown C.T."/>
            <person name="Hug L.A."/>
            <person name="Sharon I."/>
            <person name="Castelle C.J."/>
            <person name="Probst A.J."/>
            <person name="Thomas B.C."/>
            <person name="Singh A."/>
            <person name="Wilkins M.J."/>
            <person name="Karaoz U."/>
            <person name="Brodie E.L."/>
            <person name="Williams K.H."/>
            <person name="Hubbard S.S."/>
            <person name="Banfield J.F."/>
        </authorList>
    </citation>
    <scope>NUCLEOTIDE SEQUENCE [LARGE SCALE GENOMIC DNA]</scope>
</reference>
<dbReference type="InterPro" id="IPR039421">
    <property type="entry name" value="Type_1_exporter"/>
</dbReference>
<evidence type="ECO:0000259" key="8">
    <source>
        <dbReference type="PROSITE" id="PS50893"/>
    </source>
</evidence>
<dbReference type="Pfam" id="PF00005">
    <property type="entry name" value="ABC_tran"/>
    <property type="match status" value="1"/>
</dbReference>
<evidence type="ECO:0000313" key="10">
    <source>
        <dbReference type="EMBL" id="OGI65429.1"/>
    </source>
</evidence>
<evidence type="ECO:0000256" key="1">
    <source>
        <dbReference type="ARBA" id="ARBA00004651"/>
    </source>
</evidence>
<dbReference type="AlphaFoldDB" id="A0A1F6V7E0"/>
<dbReference type="Proteomes" id="UP000177370">
    <property type="component" value="Unassembled WGS sequence"/>
</dbReference>
<keyword evidence="3" id="KW-0547">Nucleotide-binding</keyword>
<dbReference type="SUPFAM" id="SSF52540">
    <property type="entry name" value="P-loop containing nucleoside triphosphate hydrolases"/>
    <property type="match status" value="1"/>
</dbReference>
<dbReference type="PROSITE" id="PS00211">
    <property type="entry name" value="ABC_TRANSPORTER_1"/>
    <property type="match status" value="1"/>
</dbReference>
<dbReference type="GO" id="GO:0034040">
    <property type="term" value="F:ATPase-coupled lipid transmembrane transporter activity"/>
    <property type="evidence" value="ECO:0007669"/>
    <property type="project" value="TreeGrafter"/>
</dbReference>
<evidence type="ECO:0000313" key="11">
    <source>
        <dbReference type="Proteomes" id="UP000177370"/>
    </source>
</evidence>
<comment type="subcellular location">
    <subcellularLocation>
        <location evidence="1">Cell membrane</location>
        <topology evidence="1">Multi-pass membrane protein</topology>
    </subcellularLocation>
</comment>
<evidence type="ECO:0000256" key="3">
    <source>
        <dbReference type="ARBA" id="ARBA00022741"/>
    </source>
</evidence>
<dbReference type="InterPro" id="IPR017871">
    <property type="entry name" value="ABC_transporter-like_CS"/>
</dbReference>
<dbReference type="PROSITE" id="PS50893">
    <property type="entry name" value="ABC_TRANSPORTER_2"/>
    <property type="match status" value="1"/>
</dbReference>
<evidence type="ECO:0000256" key="6">
    <source>
        <dbReference type="ARBA" id="ARBA00023136"/>
    </source>
</evidence>
<dbReference type="PANTHER" id="PTHR24221:SF654">
    <property type="entry name" value="ATP-BINDING CASSETTE SUB-FAMILY B MEMBER 6"/>
    <property type="match status" value="1"/>
</dbReference>
<keyword evidence="4" id="KW-0067">ATP-binding</keyword>
<dbReference type="EMBL" id="MFTP01000019">
    <property type="protein sequence ID" value="OGI65429.1"/>
    <property type="molecule type" value="Genomic_DNA"/>
</dbReference>
<dbReference type="PROSITE" id="PS50929">
    <property type="entry name" value="ABC_TM1F"/>
    <property type="match status" value="1"/>
</dbReference>
<dbReference type="InterPro" id="IPR011527">
    <property type="entry name" value="ABC1_TM_dom"/>
</dbReference>
<dbReference type="InterPro" id="IPR036640">
    <property type="entry name" value="ABC1_TM_sf"/>
</dbReference>
<name>A0A1F6V7E0_9BACT</name>
<protein>
    <recommendedName>
        <fullName evidence="12">ABC transporter ATP-binding protein</fullName>
    </recommendedName>
</protein>
<sequence length="595" mass="67905">MQSETKTQSQTSTANFSWLDIPKSIWYFLDEDKPRFLFYSICLLLILFYDLVPPYLVGKIIDFLSTYNTGQSLHSFYFYIIFITVSFLLASLVRLKSRNAIAIMAVKARARARIWGFERLTEFSLEWHRKENTGNKLERIFTGAEAISRWLRMFRSDLLKIFVNTIGMSIAFGFTDFKIVSLVIIYVAFFLFIEFYFGKKVFSLSNQFNSLNQKAGGTYVESASNMLSIKALGSESGMNERVFGRETLSRNIAIKKHNTINKKWRLLHFLNSGALGLFIYFSGMSVISQAITIGTVLVFFTYFYKLQGYMADISELHLDLIDSKSDLGNMMPIFRETEFIKTGNDPFPKNWQNIEIKNASMDYGSGQMGLNDFNLTLQRNTKTGIAGLSGSGKSTLAKIILGLYALRSGEFKIGNKNYYSISHNETLSHLTVVLQETELFNLSLRENITMMREENKELMDMAVEISQLGEVIDRLPEKLDSLIGEKGYMLSGGERQRLGIARAIYKNASIVILDEATSSLDSETEGKIMEKLLGEYGKDKTFLIIAHRLGTLRYTDNIAVMERGQVVEEGSYDKLMNDPNSVFHRMNKEQKKNDK</sequence>
<dbReference type="SUPFAM" id="SSF90123">
    <property type="entry name" value="ABC transporter transmembrane region"/>
    <property type="match status" value="1"/>
</dbReference>
<dbReference type="GO" id="GO:0016887">
    <property type="term" value="F:ATP hydrolysis activity"/>
    <property type="evidence" value="ECO:0007669"/>
    <property type="project" value="InterPro"/>
</dbReference>
<keyword evidence="2 7" id="KW-0812">Transmembrane</keyword>
<dbReference type="Gene3D" id="3.40.50.300">
    <property type="entry name" value="P-loop containing nucleotide triphosphate hydrolases"/>
    <property type="match status" value="1"/>
</dbReference>
<organism evidence="10 11">
    <name type="scientific">Candidatus Nomurabacteria bacterium RIFCSPHIGHO2_01_FULL_40_24b</name>
    <dbReference type="NCBI Taxonomy" id="1801739"/>
    <lineage>
        <taxon>Bacteria</taxon>
        <taxon>Candidatus Nomuraibacteriota</taxon>
    </lineage>
</organism>
<evidence type="ECO:0000259" key="9">
    <source>
        <dbReference type="PROSITE" id="PS50929"/>
    </source>
</evidence>
<feature type="domain" description="ABC transmembrane type-1" evidence="9">
    <location>
        <begin position="41"/>
        <end position="316"/>
    </location>
</feature>